<accession>F6EZW8</accession>
<dbReference type="HOGENOM" id="CLU_147984_0_0_5"/>
<dbReference type="AlphaFoldDB" id="F6EZW8"/>
<evidence type="ECO:0008006" key="3">
    <source>
        <dbReference type="Google" id="ProtNLM"/>
    </source>
</evidence>
<sequence precursor="true">MRSDRALKGSLLVCLALAGCGRSSNPAGHETISCAIGVDAAWRDDCPVERARDLLTVRHADGGFRRFRIVHDGRGIVPADGAERADISIAGKDAIELSIGQDRYRLPVRFAEGGK</sequence>
<dbReference type="Proteomes" id="UP000007150">
    <property type="component" value="Chromosome 1"/>
</dbReference>
<gene>
    <name evidence="1" type="ORF">Sphch_0785</name>
</gene>
<name>F6EZW8_SPHCR</name>
<dbReference type="EMBL" id="CP002798">
    <property type="protein sequence ID" value="AEG48479.1"/>
    <property type="molecule type" value="Genomic_DNA"/>
</dbReference>
<protein>
    <recommendedName>
        <fullName evidence="3">Lipoprotein</fullName>
    </recommendedName>
</protein>
<dbReference type="RefSeq" id="WP_013846744.1">
    <property type="nucleotide sequence ID" value="NC_015593.1"/>
</dbReference>
<dbReference type="PROSITE" id="PS51257">
    <property type="entry name" value="PROKAR_LIPOPROTEIN"/>
    <property type="match status" value="1"/>
</dbReference>
<evidence type="ECO:0000313" key="1">
    <source>
        <dbReference type="EMBL" id="AEG48479.1"/>
    </source>
</evidence>
<evidence type="ECO:0000313" key="2">
    <source>
        <dbReference type="Proteomes" id="UP000007150"/>
    </source>
</evidence>
<organism evidence="1 2">
    <name type="scientific">Sphingobium chlorophenolicum L-1</name>
    <dbReference type="NCBI Taxonomy" id="690566"/>
    <lineage>
        <taxon>Bacteria</taxon>
        <taxon>Pseudomonadati</taxon>
        <taxon>Pseudomonadota</taxon>
        <taxon>Alphaproteobacteria</taxon>
        <taxon>Sphingomonadales</taxon>
        <taxon>Sphingomonadaceae</taxon>
        <taxon>Sphingobium</taxon>
    </lineage>
</organism>
<reference evidence="1 2" key="1">
    <citation type="submission" date="2011-05" db="EMBL/GenBank/DDBJ databases">
        <title>Complete sequence of chromosome 1 of Sphingobium chlorophenolicum L-1.</title>
        <authorList>
            <consortium name="US DOE Joint Genome Institute"/>
            <person name="Lucas S."/>
            <person name="Han J."/>
            <person name="Lapidus A."/>
            <person name="Cheng J.-F."/>
            <person name="Goodwin L."/>
            <person name="Pitluck S."/>
            <person name="Peters L."/>
            <person name="Daligault H."/>
            <person name="Han C."/>
            <person name="Tapia R."/>
            <person name="Land M."/>
            <person name="Hauser L."/>
            <person name="Kyrpides N."/>
            <person name="Ivanova N."/>
            <person name="Pagani I."/>
            <person name="Turner P."/>
            <person name="Copley S."/>
            <person name="Woyke T."/>
        </authorList>
    </citation>
    <scope>NUCLEOTIDE SEQUENCE [LARGE SCALE GENOMIC DNA]</scope>
    <source>
        <strain evidence="1 2">L-1</strain>
    </source>
</reference>
<keyword evidence="2" id="KW-1185">Reference proteome</keyword>
<dbReference type="KEGG" id="sch:Sphch_0785"/>
<dbReference type="STRING" id="690566.Sphch_0785"/>
<proteinExistence type="predicted"/>